<evidence type="ECO:0000256" key="3">
    <source>
        <dbReference type="ARBA" id="ARBA00022475"/>
    </source>
</evidence>
<evidence type="ECO:0000256" key="2">
    <source>
        <dbReference type="ARBA" id="ARBA00007531"/>
    </source>
</evidence>
<accession>A0A1I2L1K0</accession>
<dbReference type="Pfam" id="PF05423">
    <property type="entry name" value="Mycobact_memb"/>
    <property type="match status" value="1"/>
</dbReference>
<protein>
    <submittedName>
        <fullName evidence="9">Membrane protein</fullName>
    </submittedName>
</protein>
<feature type="compositionally biased region" description="Low complexity" evidence="7">
    <location>
        <begin position="114"/>
        <end position="126"/>
    </location>
</feature>
<evidence type="ECO:0000256" key="1">
    <source>
        <dbReference type="ARBA" id="ARBA00004236"/>
    </source>
</evidence>
<evidence type="ECO:0000313" key="9">
    <source>
        <dbReference type="EMBL" id="SFF72380.1"/>
    </source>
</evidence>
<evidence type="ECO:0000256" key="6">
    <source>
        <dbReference type="ARBA" id="ARBA00023136"/>
    </source>
</evidence>
<feature type="region of interest" description="Disordered" evidence="7">
    <location>
        <begin position="192"/>
        <end position="245"/>
    </location>
</feature>
<keyword evidence="4 8" id="KW-0812">Transmembrane</keyword>
<dbReference type="AlphaFoldDB" id="A0A1I2L1K0"/>
<dbReference type="EMBL" id="FONV01000019">
    <property type="protein sequence ID" value="SFF72380.1"/>
    <property type="molecule type" value="Genomic_DNA"/>
</dbReference>
<feature type="transmembrane region" description="Helical" evidence="8">
    <location>
        <begin position="163"/>
        <end position="184"/>
    </location>
</feature>
<comment type="subcellular location">
    <subcellularLocation>
        <location evidence="1">Cell membrane</location>
    </subcellularLocation>
</comment>
<feature type="compositionally biased region" description="Low complexity" evidence="7">
    <location>
        <begin position="83"/>
        <end position="95"/>
    </location>
</feature>
<feature type="region of interest" description="Disordered" evidence="7">
    <location>
        <begin position="1"/>
        <end position="126"/>
    </location>
</feature>
<proteinExistence type="inferred from homology"/>
<dbReference type="STRING" id="35752.SAMN05421541_11978"/>
<keyword evidence="10" id="KW-1185">Reference proteome</keyword>
<feature type="compositionally biased region" description="Low complexity" evidence="7">
    <location>
        <begin position="196"/>
        <end position="245"/>
    </location>
</feature>
<dbReference type="InterPro" id="IPR008693">
    <property type="entry name" value="MmpS"/>
</dbReference>
<evidence type="ECO:0000256" key="4">
    <source>
        <dbReference type="ARBA" id="ARBA00022692"/>
    </source>
</evidence>
<keyword evidence="5 8" id="KW-1133">Transmembrane helix</keyword>
<feature type="compositionally biased region" description="Polar residues" evidence="7">
    <location>
        <begin position="62"/>
        <end position="82"/>
    </location>
</feature>
<comment type="similarity">
    <text evidence="2">Belongs to the MmpS family.</text>
</comment>
<name>A0A1I2L1K0_9ACTN</name>
<evidence type="ECO:0000313" key="10">
    <source>
        <dbReference type="Proteomes" id="UP000199645"/>
    </source>
</evidence>
<evidence type="ECO:0000256" key="8">
    <source>
        <dbReference type="SAM" id="Phobius"/>
    </source>
</evidence>
<evidence type="ECO:0000256" key="5">
    <source>
        <dbReference type="ARBA" id="ARBA00022989"/>
    </source>
</evidence>
<dbReference type="GO" id="GO:0005886">
    <property type="term" value="C:plasma membrane"/>
    <property type="evidence" value="ECO:0007669"/>
    <property type="project" value="UniProtKB-SubCell"/>
</dbReference>
<keyword evidence="6 8" id="KW-0472">Membrane</keyword>
<gene>
    <name evidence="9" type="ORF">SAMN05421541_11978</name>
</gene>
<reference evidence="9 10" key="1">
    <citation type="submission" date="2016-10" db="EMBL/GenBank/DDBJ databases">
        <authorList>
            <person name="de Groot N.N."/>
        </authorList>
    </citation>
    <scope>NUCLEOTIDE SEQUENCE [LARGE SCALE GENOMIC DNA]</scope>
    <source>
        <strain evidence="9 10">DSM 43019</strain>
    </source>
</reference>
<evidence type="ECO:0000256" key="7">
    <source>
        <dbReference type="SAM" id="MobiDB-lite"/>
    </source>
</evidence>
<dbReference type="Proteomes" id="UP000199645">
    <property type="component" value="Unassembled WGS sequence"/>
</dbReference>
<dbReference type="InterPro" id="IPR038468">
    <property type="entry name" value="MmpS_C"/>
</dbReference>
<dbReference type="Gene3D" id="2.60.40.2880">
    <property type="entry name" value="MmpS1-5, C-terminal soluble domain"/>
    <property type="match status" value="1"/>
</dbReference>
<dbReference type="OrthoDB" id="3406002at2"/>
<organism evidence="9 10">
    <name type="scientific">Actinoplanes philippinensis</name>
    <dbReference type="NCBI Taxonomy" id="35752"/>
    <lineage>
        <taxon>Bacteria</taxon>
        <taxon>Bacillati</taxon>
        <taxon>Actinomycetota</taxon>
        <taxon>Actinomycetes</taxon>
        <taxon>Micromonosporales</taxon>
        <taxon>Micromonosporaceae</taxon>
        <taxon>Actinoplanes</taxon>
    </lineage>
</organism>
<keyword evidence="3" id="KW-1003">Cell membrane</keyword>
<sequence>MCGHRNLGSVTSLDDDGSTRHDAAASGPAKATTPDPDPVRLTPPADPWLTEAPTSAIADPATLQSFPNPATQSVPDPATQSFPDPATTTAGPDATLVDPAAPSYSGPVHGGPVQGSPVSGSPVSGGPVHGGWVPGGPAHGSPLKGGPVFATLERRRRRRPRRLLVAVLAGCAVFLAAILAVDLFGDHDGDDGARGVTPPAATTPSVAASPSDRTPASSSPAPADRASTAAATPADRSPAAAPADAGGPLVVYEVTASGSGNIGSIAYTDQDGDIIRRNGVPLPWRTTFPAGSQRHPLVLDAQRKGGGDAGPVTCTITVAGKVLATTTAEGRYGAPLCSGSA</sequence>